<dbReference type="Gene3D" id="4.10.1000.10">
    <property type="entry name" value="Zinc finger, CCCH-type"/>
    <property type="match status" value="1"/>
</dbReference>
<feature type="region of interest" description="Disordered" evidence="6">
    <location>
        <begin position="347"/>
        <end position="439"/>
    </location>
</feature>
<evidence type="ECO:0000313" key="8">
    <source>
        <dbReference type="EMBL" id="KAK0317996.1"/>
    </source>
</evidence>
<dbReference type="InterPro" id="IPR036855">
    <property type="entry name" value="Znf_CCCH_sf"/>
</dbReference>
<dbReference type="SMART" id="SM00356">
    <property type="entry name" value="ZnF_C3H1"/>
    <property type="match status" value="2"/>
</dbReference>
<feature type="compositionally biased region" description="Basic and acidic residues" evidence="6">
    <location>
        <begin position="392"/>
        <end position="408"/>
    </location>
</feature>
<evidence type="ECO:0000313" key="9">
    <source>
        <dbReference type="EMBL" id="TKA45530.1"/>
    </source>
</evidence>
<evidence type="ECO:0000259" key="7">
    <source>
        <dbReference type="PROSITE" id="PS50103"/>
    </source>
</evidence>
<dbReference type="GO" id="GO:0008270">
    <property type="term" value="F:zinc ion binding"/>
    <property type="evidence" value="ECO:0007669"/>
    <property type="project" value="UniProtKB-KW"/>
</dbReference>
<accession>A0A4U0V9H5</accession>
<name>A0A4U0V9H5_9PEZI</name>
<dbReference type="PANTHER" id="PTHR11224:SF10">
    <property type="entry name" value="IP09428P-RELATED"/>
    <property type="match status" value="1"/>
</dbReference>
<feature type="region of interest" description="Disordered" evidence="6">
    <location>
        <begin position="519"/>
        <end position="595"/>
    </location>
</feature>
<gene>
    <name evidence="9" type="ORF">B0A54_04069</name>
    <name evidence="8" type="ORF">LTR82_010986</name>
</gene>
<feature type="compositionally biased region" description="Acidic residues" evidence="6">
    <location>
        <begin position="557"/>
        <end position="566"/>
    </location>
</feature>
<feature type="domain" description="C3H1-type" evidence="7">
    <location>
        <begin position="98"/>
        <end position="125"/>
    </location>
</feature>
<evidence type="ECO:0000256" key="4">
    <source>
        <dbReference type="ARBA" id="ARBA00022833"/>
    </source>
</evidence>
<feature type="compositionally biased region" description="Polar residues" evidence="6">
    <location>
        <begin position="225"/>
        <end position="238"/>
    </location>
</feature>
<feature type="compositionally biased region" description="Acidic residues" evidence="6">
    <location>
        <begin position="370"/>
        <end position="384"/>
    </location>
</feature>
<proteinExistence type="predicted"/>
<dbReference type="GO" id="GO:0061630">
    <property type="term" value="F:ubiquitin protein ligase activity"/>
    <property type="evidence" value="ECO:0007669"/>
    <property type="project" value="InterPro"/>
</dbReference>
<feature type="compositionally biased region" description="Polar residues" evidence="6">
    <location>
        <begin position="350"/>
        <end position="368"/>
    </location>
</feature>
<keyword evidence="1 5" id="KW-0479">Metal-binding</keyword>
<dbReference type="Proteomes" id="UP000310066">
    <property type="component" value="Unassembled WGS sequence"/>
</dbReference>
<keyword evidence="3 5" id="KW-0863">Zinc-finger</keyword>
<dbReference type="InterPro" id="IPR000571">
    <property type="entry name" value="Znf_CCCH"/>
</dbReference>
<dbReference type="InterPro" id="IPR041367">
    <property type="entry name" value="Znf-CCCH_4"/>
</dbReference>
<feature type="compositionally biased region" description="Polar residues" evidence="6">
    <location>
        <begin position="11"/>
        <end position="22"/>
    </location>
</feature>
<reference evidence="9 10" key="1">
    <citation type="submission" date="2017-03" db="EMBL/GenBank/DDBJ databases">
        <title>Genomes of endolithic fungi from Antarctica.</title>
        <authorList>
            <person name="Coleine C."/>
            <person name="Masonjones S."/>
            <person name="Stajich J.E."/>
        </authorList>
    </citation>
    <scope>NUCLEOTIDE SEQUENCE [LARGE SCALE GENOMIC DNA]</scope>
    <source>
        <strain evidence="9 10">CCFEE 5311</strain>
    </source>
</reference>
<feature type="compositionally biased region" description="Polar residues" evidence="6">
    <location>
        <begin position="424"/>
        <end position="439"/>
    </location>
</feature>
<dbReference type="PROSITE" id="PS50103">
    <property type="entry name" value="ZF_C3H1"/>
    <property type="match status" value="2"/>
</dbReference>
<feature type="region of interest" description="Disordered" evidence="6">
    <location>
        <begin position="1"/>
        <end position="41"/>
    </location>
</feature>
<feature type="domain" description="C3H1-type" evidence="7">
    <location>
        <begin position="127"/>
        <end position="154"/>
    </location>
</feature>
<reference evidence="8" key="2">
    <citation type="submission" date="2021-12" db="EMBL/GenBank/DDBJ databases">
        <title>Black yeast isolated from Biological Soil Crust.</title>
        <authorList>
            <person name="Kurbessoian T."/>
        </authorList>
    </citation>
    <scope>NUCLEOTIDE SEQUENCE</scope>
    <source>
        <strain evidence="8">CCFEE 5208</strain>
    </source>
</reference>
<dbReference type="InterPro" id="IPR045072">
    <property type="entry name" value="MKRN-like"/>
</dbReference>
<sequence length="595" mass="63020">MNGGFNPPFANGTSRPPHQLTHSLDGETMNGGRMPADRHGAMPMPVAAPQRPYGGMPGEMGGFAGMGMQQRSPPKNKSELGGEGNGNLGSRRLRRSADTQHVPCKFYLQGACQAGRMCPFSHHLESTTRPAPCKYFAKGGCKFGRKCALLHITPDGTIVNRMPPMSHQANPYLTLAGTYAQPPPPGLLSMQAQGLEQRPNGEGMQDFEHYQYGPRNGCDPSIDMTFTSASPTYGSPQNDRLAASPPQKGLSVLDAPLPNSFDSNGVSMAARIGPFAASVPSRFGVESPSSSLPRMAQLGNTALRDLHSSAFGDRGLDGVLANIGSSPPSGTDEPLIFSKRTLHSDRFRSTRQPMVSASLGTRLPTTSFEYSDDEDGDTDREEDLLPASLHDLIPEGRSRRESRSRVDGETPAGFLSAARRTLSGHGTPQDSKVGSLGSSPSRYTSVFGRAQPVKVDSEGLGHIGSPLRNAGFSFASGIKPTNGELSPSIASPPRQASMSMLTQELQRTKLDAARSQGQAVAGATSHPAPIRTLSNGSNGRSGLDRGMSSTNVSKIDEEQELFDMDEVGGPTKTAPRPIPNGSISFGAIGGHRSTK</sequence>
<dbReference type="EMBL" id="JASUXU010000039">
    <property type="protein sequence ID" value="KAK0317996.1"/>
    <property type="molecule type" value="Genomic_DNA"/>
</dbReference>
<protein>
    <recommendedName>
        <fullName evidence="7">C3H1-type domain-containing protein</fullName>
    </recommendedName>
</protein>
<feature type="region of interest" description="Disordered" evidence="6">
    <location>
        <begin position="64"/>
        <end position="96"/>
    </location>
</feature>
<dbReference type="PANTHER" id="PTHR11224">
    <property type="entry name" value="MAKORIN-RELATED"/>
    <property type="match status" value="1"/>
</dbReference>
<keyword evidence="4 5" id="KW-0862">Zinc</keyword>
<evidence type="ECO:0000256" key="2">
    <source>
        <dbReference type="ARBA" id="ARBA00022737"/>
    </source>
</evidence>
<comment type="caution">
    <text evidence="9">The sequence shown here is derived from an EMBL/GenBank/DDBJ whole genome shotgun (WGS) entry which is preliminary data.</text>
</comment>
<feature type="zinc finger region" description="C3H1-type" evidence="5">
    <location>
        <begin position="98"/>
        <end position="125"/>
    </location>
</feature>
<dbReference type="EMBL" id="NAJP01000011">
    <property type="protein sequence ID" value="TKA45530.1"/>
    <property type="molecule type" value="Genomic_DNA"/>
</dbReference>
<evidence type="ECO:0000313" key="10">
    <source>
        <dbReference type="Proteomes" id="UP000310066"/>
    </source>
</evidence>
<feature type="zinc finger region" description="C3H1-type" evidence="5">
    <location>
        <begin position="127"/>
        <end position="154"/>
    </location>
</feature>
<dbReference type="Proteomes" id="UP001168146">
    <property type="component" value="Unassembled WGS sequence"/>
</dbReference>
<feature type="region of interest" description="Disordered" evidence="6">
    <location>
        <begin position="225"/>
        <end position="248"/>
    </location>
</feature>
<dbReference type="OrthoDB" id="411372at2759"/>
<dbReference type="AlphaFoldDB" id="A0A4U0V9H5"/>
<organism evidence="9 10">
    <name type="scientific">Friedmanniomyces endolithicus</name>
    <dbReference type="NCBI Taxonomy" id="329885"/>
    <lineage>
        <taxon>Eukaryota</taxon>
        <taxon>Fungi</taxon>
        <taxon>Dikarya</taxon>
        <taxon>Ascomycota</taxon>
        <taxon>Pezizomycotina</taxon>
        <taxon>Dothideomycetes</taxon>
        <taxon>Dothideomycetidae</taxon>
        <taxon>Mycosphaerellales</taxon>
        <taxon>Teratosphaeriaceae</taxon>
        <taxon>Friedmanniomyces</taxon>
    </lineage>
</organism>
<dbReference type="Pfam" id="PF18044">
    <property type="entry name" value="zf-CCCH_4"/>
    <property type="match status" value="1"/>
</dbReference>
<evidence type="ECO:0000256" key="1">
    <source>
        <dbReference type="ARBA" id="ARBA00022723"/>
    </source>
</evidence>
<dbReference type="GO" id="GO:0000209">
    <property type="term" value="P:protein polyubiquitination"/>
    <property type="evidence" value="ECO:0007669"/>
    <property type="project" value="InterPro"/>
</dbReference>
<evidence type="ECO:0000256" key="5">
    <source>
        <dbReference type="PROSITE-ProRule" id="PRU00723"/>
    </source>
</evidence>
<keyword evidence="2" id="KW-0677">Repeat</keyword>
<evidence type="ECO:0000256" key="3">
    <source>
        <dbReference type="ARBA" id="ARBA00022771"/>
    </source>
</evidence>
<dbReference type="SUPFAM" id="SSF90229">
    <property type="entry name" value="CCCH zinc finger"/>
    <property type="match status" value="1"/>
</dbReference>
<evidence type="ECO:0000256" key="6">
    <source>
        <dbReference type="SAM" id="MobiDB-lite"/>
    </source>
</evidence>
<dbReference type="STRING" id="329885.A0A4U0V9H5"/>